<dbReference type="Proteomes" id="UP000259030">
    <property type="component" value="Plasmid pDFI3"/>
</dbReference>
<proteinExistence type="inferred from homology"/>
<dbReference type="InterPro" id="IPR050336">
    <property type="entry name" value="Chromosome_partition/occlusion"/>
</dbReference>
<geneLocation type="plasmid" evidence="4">
    <name>pdfi3</name>
</geneLocation>
<dbReference type="Gene3D" id="1.10.10.2830">
    <property type="match status" value="1"/>
</dbReference>
<dbReference type="InterPro" id="IPR036086">
    <property type="entry name" value="ParB/Sulfiredoxin_sf"/>
</dbReference>
<accession>A0A221T2V4</accession>
<name>A0A221T2V4_9DEIO</name>
<feature type="domain" description="ParB-like N-terminal" evidence="2">
    <location>
        <begin position="10"/>
        <end position="105"/>
    </location>
</feature>
<evidence type="ECO:0000259" key="2">
    <source>
        <dbReference type="SMART" id="SM00470"/>
    </source>
</evidence>
<dbReference type="PANTHER" id="PTHR33375">
    <property type="entry name" value="CHROMOSOME-PARTITIONING PROTEIN PARB-RELATED"/>
    <property type="match status" value="1"/>
</dbReference>
<organism evidence="3 4">
    <name type="scientific">Deinococcus ficus</name>
    <dbReference type="NCBI Taxonomy" id="317577"/>
    <lineage>
        <taxon>Bacteria</taxon>
        <taxon>Thermotogati</taxon>
        <taxon>Deinococcota</taxon>
        <taxon>Deinococci</taxon>
        <taxon>Deinococcales</taxon>
        <taxon>Deinococcaceae</taxon>
        <taxon>Deinococcus</taxon>
    </lineage>
</organism>
<protein>
    <recommendedName>
        <fullName evidence="2">ParB-like N-terminal domain-containing protein</fullName>
    </recommendedName>
</protein>
<comment type="similarity">
    <text evidence="1">Belongs to the ParB family.</text>
</comment>
<dbReference type="Gene3D" id="3.90.1530.30">
    <property type="match status" value="1"/>
</dbReference>
<dbReference type="InterPro" id="IPR004437">
    <property type="entry name" value="ParB/RepB/Spo0J"/>
</dbReference>
<dbReference type="KEGG" id="dfc:DFI_18490"/>
<sequence length="283" mass="30906">MAGLEDTPVTEAPLAKIIVADGFNPRRLITSDAFAADALSGLVQSIREFGVLQPLLVRSQGDGYHLIAGERRYVAAQEAGLTEVPIRVLDVDDDQAYAIAVIENAQRKDLDLVTETLVGFDLLSKRLNMSVPEVVTYLHKVRNNTAPDDLNVEPLLRSLYGTGITTWASRRAKILQLTPEEQTAVRQGQIDATVCVELIRLPAGARREALLQQAITESLSAAQLRVLVHASQQSGGSSPELKARVGDLRKRLLKLSSLTGDEAQRAEELIAEIDSRIDQLLSR</sequence>
<evidence type="ECO:0000313" key="4">
    <source>
        <dbReference type="Proteomes" id="UP000259030"/>
    </source>
</evidence>
<dbReference type="GO" id="GO:0003677">
    <property type="term" value="F:DNA binding"/>
    <property type="evidence" value="ECO:0007669"/>
    <property type="project" value="InterPro"/>
</dbReference>
<evidence type="ECO:0000313" key="3">
    <source>
        <dbReference type="EMBL" id="ASN83190.1"/>
    </source>
</evidence>
<dbReference type="Pfam" id="PF02195">
    <property type="entry name" value="ParB_N"/>
    <property type="match status" value="1"/>
</dbReference>
<dbReference type="NCBIfam" id="TIGR00180">
    <property type="entry name" value="parB_part"/>
    <property type="match status" value="1"/>
</dbReference>
<evidence type="ECO:0000256" key="1">
    <source>
        <dbReference type="ARBA" id="ARBA00006295"/>
    </source>
</evidence>
<gene>
    <name evidence="3" type="ORF">DFI_18490</name>
</gene>
<dbReference type="SMART" id="SM00470">
    <property type="entry name" value="ParB"/>
    <property type="match status" value="1"/>
</dbReference>
<dbReference type="PANTHER" id="PTHR33375:SF7">
    <property type="entry name" value="CHROMOSOME 2-PARTITIONING PROTEIN PARB-RELATED"/>
    <property type="match status" value="1"/>
</dbReference>
<reference evidence="3 4" key="1">
    <citation type="submission" date="2017-05" db="EMBL/GenBank/DDBJ databases">
        <title>The complete genome sequence of Deinococcus ficus isolated from the rhizosphere of the Ficus religiosa L. in Taiwan.</title>
        <authorList>
            <person name="Wu K.-M."/>
            <person name="Liao T.-L."/>
            <person name="Liu Y.-M."/>
            <person name="Young C.-C."/>
            <person name="Tsai S.-F."/>
        </authorList>
    </citation>
    <scope>NUCLEOTIDE SEQUENCE [LARGE SCALE GENOMIC DNA]</scope>
    <source>
        <strain evidence="3 4">CC-FR2-10</strain>
        <plasmid evidence="4">pdfi3</plasmid>
    </source>
</reference>
<dbReference type="SUPFAM" id="SSF110849">
    <property type="entry name" value="ParB/Sulfiredoxin"/>
    <property type="match status" value="1"/>
</dbReference>
<dbReference type="EMBL" id="CP021084">
    <property type="protein sequence ID" value="ASN83190.1"/>
    <property type="molecule type" value="Genomic_DNA"/>
</dbReference>
<dbReference type="InterPro" id="IPR003115">
    <property type="entry name" value="ParB_N"/>
</dbReference>
<dbReference type="GO" id="GO:0005694">
    <property type="term" value="C:chromosome"/>
    <property type="evidence" value="ECO:0007669"/>
    <property type="project" value="TreeGrafter"/>
</dbReference>
<dbReference type="AlphaFoldDB" id="A0A221T2V4"/>
<dbReference type="GO" id="GO:0007059">
    <property type="term" value="P:chromosome segregation"/>
    <property type="evidence" value="ECO:0007669"/>
    <property type="project" value="TreeGrafter"/>
</dbReference>
<keyword evidence="4" id="KW-1185">Reference proteome</keyword>
<dbReference type="SUPFAM" id="SSF109709">
    <property type="entry name" value="KorB DNA-binding domain-like"/>
    <property type="match status" value="1"/>
</dbReference>
<keyword evidence="3" id="KW-0614">Plasmid</keyword>